<keyword evidence="2" id="KW-0238">DNA-binding</keyword>
<dbReference type="GO" id="GO:0003700">
    <property type="term" value="F:DNA-binding transcription factor activity"/>
    <property type="evidence" value="ECO:0007669"/>
    <property type="project" value="InterPro"/>
</dbReference>
<dbReference type="InterPro" id="IPR018060">
    <property type="entry name" value="HTH_AraC"/>
</dbReference>
<dbReference type="PROSITE" id="PS01124">
    <property type="entry name" value="HTH_ARAC_FAMILY_2"/>
    <property type="match status" value="1"/>
</dbReference>
<dbReference type="PANTHER" id="PTHR46796">
    <property type="entry name" value="HTH-TYPE TRANSCRIPTIONAL ACTIVATOR RHAS-RELATED"/>
    <property type="match status" value="1"/>
</dbReference>
<dbReference type="STRING" id="481446.NIT7645_03636"/>
<proteinExistence type="predicted"/>
<protein>
    <submittedName>
        <fullName evidence="5">Carnitine catabolism transcriptional activator</fullName>
    </submittedName>
</protein>
<keyword evidence="3" id="KW-0804">Transcription</keyword>
<dbReference type="Gene3D" id="1.10.10.60">
    <property type="entry name" value="Homeodomain-like"/>
    <property type="match status" value="1"/>
</dbReference>
<dbReference type="GO" id="GO:0043565">
    <property type="term" value="F:sequence-specific DNA binding"/>
    <property type="evidence" value="ECO:0007669"/>
    <property type="project" value="InterPro"/>
</dbReference>
<dbReference type="InterPro" id="IPR009057">
    <property type="entry name" value="Homeodomain-like_sf"/>
</dbReference>
<sequence length="348" mass="38419">MTHFSTQHAQNDFAVAPQGRKQRNIDVILPESASRSAAQVITDLFHAANHLLDDVYYRVRVCPLEALSSDPAAARPRRLVIFLGDIQQRWQLDSKERARVNQVMRVADRTAFVGGAIFLLHELERGQDLDLAIHPNFQASAGECNLFSSEPGASTAVSGSVHSAISSFAAPRMLIDIIAADCGRLAADGMANYLGLEARKGPTKSRVALNLEQKSAGDTLISQSLAVMQDHIEAPLSVAELAESLSVSTRCLQRRYTRHFQRSPLSVYRALRTERAHQLLTQTDIPVRQVAVATGFGSYQNLSQHIRETYGHSPDVIRRSAFRGVAPETVRPTRFRQNEGLSGENRVM</sequence>
<dbReference type="Pfam" id="PF12833">
    <property type="entry name" value="HTH_18"/>
    <property type="match status" value="1"/>
</dbReference>
<evidence type="ECO:0000256" key="1">
    <source>
        <dbReference type="ARBA" id="ARBA00023015"/>
    </source>
</evidence>
<feature type="domain" description="HTH araC/xylS-type" evidence="4">
    <location>
        <begin position="222"/>
        <end position="320"/>
    </location>
</feature>
<name>A0A0H5CXH6_9RHOB</name>
<keyword evidence="1" id="KW-0805">Transcription regulation</keyword>
<evidence type="ECO:0000313" key="6">
    <source>
        <dbReference type="Proteomes" id="UP000043764"/>
    </source>
</evidence>
<keyword evidence="6" id="KW-1185">Reference proteome</keyword>
<evidence type="ECO:0000256" key="3">
    <source>
        <dbReference type="ARBA" id="ARBA00023163"/>
    </source>
</evidence>
<dbReference type="InterPro" id="IPR050204">
    <property type="entry name" value="AraC_XylS_family_regulators"/>
</dbReference>
<organism evidence="5 6">
    <name type="scientific">Phaeobacter italicus</name>
    <dbReference type="NCBI Taxonomy" id="481446"/>
    <lineage>
        <taxon>Bacteria</taxon>
        <taxon>Pseudomonadati</taxon>
        <taxon>Pseudomonadota</taxon>
        <taxon>Alphaproteobacteria</taxon>
        <taxon>Rhodobacterales</taxon>
        <taxon>Roseobacteraceae</taxon>
        <taxon>Phaeobacter</taxon>
    </lineage>
</organism>
<dbReference type="Proteomes" id="UP000043764">
    <property type="component" value="Unassembled WGS sequence"/>
</dbReference>
<dbReference type="SMART" id="SM00342">
    <property type="entry name" value="HTH_ARAC"/>
    <property type="match status" value="1"/>
</dbReference>
<dbReference type="AlphaFoldDB" id="A0A0H5CXH6"/>
<dbReference type="EMBL" id="CVRL01000003">
    <property type="protein sequence ID" value="CRL09494.1"/>
    <property type="molecule type" value="Genomic_DNA"/>
</dbReference>
<accession>A0A0H5CXH6</accession>
<gene>
    <name evidence="5" type="primary">cdhR_1</name>
    <name evidence="5" type="ORF">NIT7321_00325</name>
</gene>
<evidence type="ECO:0000313" key="5">
    <source>
        <dbReference type="EMBL" id="CRL09494.1"/>
    </source>
</evidence>
<reference evidence="6" key="1">
    <citation type="submission" date="2015-05" db="EMBL/GenBank/DDBJ databases">
        <authorList>
            <person name="Rodrigo-Torres Lidia"/>
            <person name="Arahal R.David."/>
        </authorList>
    </citation>
    <scope>NUCLEOTIDE SEQUENCE [LARGE SCALE GENOMIC DNA]</scope>
    <source>
        <strain evidence="6">CECT 7321</strain>
    </source>
</reference>
<evidence type="ECO:0000256" key="2">
    <source>
        <dbReference type="ARBA" id="ARBA00023125"/>
    </source>
</evidence>
<dbReference type="RefSeq" id="WP_046211973.1">
    <property type="nucleotide sequence ID" value="NZ_BSKQ01000002.1"/>
</dbReference>
<evidence type="ECO:0000259" key="4">
    <source>
        <dbReference type="PROSITE" id="PS01124"/>
    </source>
</evidence>
<dbReference type="SUPFAM" id="SSF46689">
    <property type="entry name" value="Homeodomain-like"/>
    <property type="match status" value="1"/>
</dbReference>